<dbReference type="AlphaFoldDB" id="A0A485MWZ1"/>
<protein>
    <submittedName>
        <fullName evidence="2">Probable tubulin polyglutamylase</fullName>
    </submittedName>
</protein>
<organism evidence="2 3">
    <name type="scientific">Lynx pardinus</name>
    <name type="common">Iberian lynx</name>
    <name type="synonym">Felis pardina</name>
    <dbReference type="NCBI Taxonomy" id="191816"/>
    <lineage>
        <taxon>Eukaryota</taxon>
        <taxon>Metazoa</taxon>
        <taxon>Chordata</taxon>
        <taxon>Craniata</taxon>
        <taxon>Vertebrata</taxon>
        <taxon>Euteleostomi</taxon>
        <taxon>Mammalia</taxon>
        <taxon>Eutheria</taxon>
        <taxon>Laurasiatheria</taxon>
        <taxon>Carnivora</taxon>
        <taxon>Feliformia</taxon>
        <taxon>Felidae</taxon>
        <taxon>Felinae</taxon>
        <taxon>Lynx</taxon>
    </lineage>
</organism>
<evidence type="ECO:0000313" key="2">
    <source>
        <dbReference type="EMBL" id="VFV25581.1"/>
    </source>
</evidence>
<reference evidence="2 3" key="1">
    <citation type="submission" date="2019-01" db="EMBL/GenBank/DDBJ databases">
        <authorList>
            <person name="Alioto T."/>
            <person name="Alioto T."/>
        </authorList>
    </citation>
    <scope>NUCLEOTIDE SEQUENCE [LARGE SCALE GENOMIC DNA]</scope>
</reference>
<evidence type="ECO:0000313" key="3">
    <source>
        <dbReference type="Proteomes" id="UP000386466"/>
    </source>
</evidence>
<evidence type="ECO:0000256" key="1">
    <source>
        <dbReference type="SAM" id="MobiDB-lite"/>
    </source>
</evidence>
<feature type="compositionally biased region" description="Basic residues" evidence="1">
    <location>
        <begin position="53"/>
        <end position="65"/>
    </location>
</feature>
<dbReference type="EMBL" id="CAAGRJ010007850">
    <property type="protein sequence ID" value="VFV25581.1"/>
    <property type="molecule type" value="Genomic_DNA"/>
</dbReference>
<gene>
    <name evidence="2" type="ORF">LYPA_23C020690</name>
</gene>
<proteinExistence type="predicted"/>
<name>A0A485MWZ1_LYNPA</name>
<sequence>MPVGSTAPFKEESAVKKAVKICPESKRASQPREMTSRKKDLLLSTREPPQTKPKLKGRHTPHKASFRSCPSSKRSKVPDLHEGNFVLIFPFNEATFGASRNRLNVRRIIQEFQKRMNKQHSQVAEKETKRS</sequence>
<keyword evidence="3" id="KW-1185">Reference proteome</keyword>
<feature type="region of interest" description="Disordered" evidence="1">
    <location>
        <begin position="1"/>
        <end position="77"/>
    </location>
</feature>
<dbReference type="Proteomes" id="UP000386466">
    <property type="component" value="Unassembled WGS sequence"/>
</dbReference>
<accession>A0A485MWZ1</accession>